<dbReference type="SMART" id="SM00722">
    <property type="entry name" value="CASH"/>
    <property type="match status" value="2"/>
</dbReference>
<dbReference type="EMBL" id="CP000251">
    <property type="protein sequence ID" value="ABC82170.1"/>
    <property type="molecule type" value="Genomic_DNA"/>
</dbReference>
<dbReference type="InterPro" id="IPR022441">
    <property type="entry name" value="Para_beta_helix_rpt-2"/>
</dbReference>
<evidence type="ECO:0000256" key="4">
    <source>
        <dbReference type="SAM" id="Phobius"/>
    </source>
</evidence>
<reference evidence="6 7" key="1">
    <citation type="submission" date="2006-01" db="EMBL/GenBank/DDBJ databases">
        <title>Complete sequence of Anaeromyxobacter dehalogenans 2CP-C.</title>
        <authorList>
            <consortium name="US DOE Joint Genome Institute"/>
            <person name="Copeland A."/>
            <person name="Lucas S."/>
            <person name="Lapidus A."/>
            <person name="Barry K."/>
            <person name="Detter J.C."/>
            <person name="Glavina T."/>
            <person name="Hammon N."/>
            <person name="Israni S."/>
            <person name="Pitluck S."/>
            <person name="Brettin T."/>
            <person name="Bruce D."/>
            <person name="Han C."/>
            <person name="Tapia R."/>
            <person name="Gilna P."/>
            <person name="Kiss H."/>
            <person name="Schmutz J."/>
            <person name="Larimer F."/>
            <person name="Land M."/>
            <person name="Kyrpides N."/>
            <person name="Anderson I."/>
            <person name="Sanford R.A."/>
            <person name="Ritalahti K.M."/>
            <person name="Thomas H.S."/>
            <person name="Kirby J.R."/>
            <person name="Zhulin I.B."/>
            <person name="Loeffler F.E."/>
            <person name="Richardson P."/>
        </authorList>
    </citation>
    <scope>NUCLEOTIDE SEQUENCE [LARGE SCALE GENOMIC DNA]</scope>
    <source>
        <strain evidence="6 7">2CP-C</strain>
    </source>
</reference>
<dbReference type="RefSeq" id="WP_011421452.1">
    <property type="nucleotide sequence ID" value="NC_007760.1"/>
</dbReference>
<keyword evidence="4" id="KW-1133">Transmembrane helix</keyword>
<keyword evidence="3" id="KW-0833">Ubl conjugation pathway</keyword>
<organism evidence="6 7">
    <name type="scientific">Anaeromyxobacter dehalogenans (strain 2CP-C)</name>
    <dbReference type="NCBI Taxonomy" id="290397"/>
    <lineage>
        <taxon>Bacteria</taxon>
        <taxon>Pseudomonadati</taxon>
        <taxon>Myxococcota</taxon>
        <taxon>Myxococcia</taxon>
        <taxon>Myxococcales</taxon>
        <taxon>Cystobacterineae</taxon>
        <taxon>Anaeromyxobacteraceae</taxon>
        <taxon>Anaeromyxobacter</taxon>
    </lineage>
</organism>
<dbReference type="SUPFAM" id="SSF51126">
    <property type="entry name" value="Pectin lyase-like"/>
    <property type="match status" value="1"/>
</dbReference>
<keyword evidence="4" id="KW-0472">Membrane</keyword>
<name>Q2IKJ1_ANADE</name>
<dbReference type="InterPro" id="IPR006626">
    <property type="entry name" value="PbH1"/>
</dbReference>
<dbReference type="eggNOG" id="COG3420">
    <property type="taxonomic scope" value="Bacteria"/>
</dbReference>
<dbReference type="KEGG" id="ade:Adeh_2400"/>
<dbReference type="NCBIfam" id="TIGR04247">
    <property type="entry name" value="NosD_copper_fam"/>
    <property type="match status" value="1"/>
</dbReference>
<evidence type="ECO:0000313" key="7">
    <source>
        <dbReference type="Proteomes" id="UP000001935"/>
    </source>
</evidence>
<dbReference type="InterPro" id="IPR026464">
    <property type="entry name" value="NosD_copper_fam"/>
</dbReference>
<comment type="pathway">
    <text evidence="1">Protein modification; protein ubiquitination.</text>
</comment>
<dbReference type="PANTHER" id="PTHR22990">
    <property type="entry name" value="F-BOX ONLY PROTEIN"/>
    <property type="match status" value="1"/>
</dbReference>
<evidence type="ECO:0000313" key="6">
    <source>
        <dbReference type="EMBL" id="ABC82170.1"/>
    </source>
</evidence>
<gene>
    <name evidence="6" type="ordered locus">Adeh_2400</name>
</gene>
<protein>
    <submittedName>
        <fullName evidence="6">Periplasmic copper-binding, NosD</fullName>
    </submittedName>
</protein>
<dbReference type="Gene3D" id="2.160.20.10">
    <property type="entry name" value="Single-stranded right-handed beta-helix, Pectin lyase-like"/>
    <property type="match status" value="2"/>
</dbReference>
<feature type="domain" description="Carbohydrate-binding/sugar hydrolysis" evidence="5">
    <location>
        <begin position="198"/>
        <end position="358"/>
    </location>
</feature>
<evidence type="ECO:0000256" key="1">
    <source>
        <dbReference type="ARBA" id="ARBA00004906"/>
    </source>
</evidence>
<dbReference type="InterPro" id="IPR007742">
    <property type="entry name" value="NosD_dom"/>
</dbReference>
<sequence length="459" mass="48462">MPAVAPLVALLLARAGDMAPIPAGSLEGRPPPGEASPLQARVDAAPPGARVEVGPGTYVGDLYLDRPVHLLGRGRPRLVGSGRGSVVRVRAPGVVVEGFDIDGREGGDLGRDSAGVHLAARDAVVRGCRIERALFGIYLREAHGARVEGNVVVGIRAKEPGEKGSGIHVWNTDGFTLDRNEVVDARDGFYIQSSPHGVIRGNVARDLRYGLHYMFSDDNVFEDNVFERSAAGAVLMYSRRIAFRRNRFLHNRGFASVGLLYKACDDVVAEDNLIADNARGVFLEGSYRDVFRRNVIAESDAAIVLYDSCGDVRFEGNAFVANLTTLDLVGRRTDTSFDGNYWSDDRGLDLDGDGRNDAPHVLGSLFDHLRGNLSAADLLAQSVAASALAAAERSFPVLARIQAVDRAPLARPPALPAVPVARPEGGGASAAGVAGSAGAVALGLAVLALGGRAARRGRP</sequence>
<feature type="domain" description="Carbohydrate-binding/sugar hydrolysis" evidence="5">
    <location>
        <begin position="45"/>
        <end position="192"/>
    </location>
</feature>
<dbReference type="NCBIfam" id="TIGR03804">
    <property type="entry name" value="para_beta_helix"/>
    <property type="match status" value="1"/>
</dbReference>
<dbReference type="AlphaFoldDB" id="Q2IKJ1"/>
<dbReference type="InterPro" id="IPR051550">
    <property type="entry name" value="SCF-Subunits/Alg-Epimerases"/>
</dbReference>
<dbReference type="InterPro" id="IPR011050">
    <property type="entry name" value="Pectin_lyase_fold/virulence"/>
</dbReference>
<dbReference type="Pfam" id="PF05048">
    <property type="entry name" value="NosD"/>
    <property type="match status" value="1"/>
</dbReference>
<feature type="transmembrane region" description="Helical" evidence="4">
    <location>
        <begin position="428"/>
        <end position="449"/>
    </location>
</feature>
<evidence type="ECO:0000256" key="2">
    <source>
        <dbReference type="ARBA" id="ARBA00022737"/>
    </source>
</evidence>
<keyword evidence="4" id="KW-0812">Transmembrane</keyword>
<proteinExistence type="predicted"/>
<dbReference type="STRING" id="290397.Adeh_2400"/>
<evidence type="ECO:0000259" key="5">
    <source>
        <dbReference type="SMART" id="SM00722"/>
    </source>
</evidence>
<dbReference type="SMART" id="SM00710">
    <property type="entry name" value="PbH1"/>
    <property type="match status" value="9"/>
</dbReference>
<dbReference type="HOGENOM" id="CLU_041882_0_1_7"/>
<dbReference type="InterPro" id="IPR006633">
    <property type="entry name" value="Carb-bd_sugar_hydrolysis-dom"/>
</dbReference>
<dbReference type="InterPro" id="IPR012334">
    <property type="entry name" value="Pectin_lyas_fold"/>
</dbReference>
<dbReference type="PANTHER" id="PTHR22990:SF15">
    <property type="entry name" value="F-BOX ONLY PROTEIN 10"/>
    <property type="match status" value="1"/>
</dbReference>
<dbReference type="OrthoDB" id="9767990at2"/>
<evidence type="ECO:0000256" key="3">
    <source>
        <dbReference type="ARBA" id="ARBA00022786"/>
    </source>
</evidence>
<accession>Q2IKJ1</accession>
<keyword evidence="2" id="KW-0677">Repeat</keyword>
<dbReference type="Proteomes" id="UP000001935">
    <property type="component" value="Chromosome"/>
</dbReference>